<dbReference type="InterPro" id="IPR029058">
    <property type="entry name" value="AB_hydrolase_fold"/>
</dbReference>
<sequence>MQIEFLNKNDNFDNLRLIFSGYGQDRRIFDYLLAQYEGNLALVYDYRSLDFDESLITPYKTIELFAWSMGVMIAPKVLQAHNLLDRVVKSTSINGTVYGIDDTFGIAHAMWQATIDSINEKTAMKFYQRMCTDKAVFDEFLPFSCQRSVQELKNELEFIQKINQIKGTNFKYNTAYVGLKDRIFPSAAQLCALENVKETNVITTQTGHFDINLFKQILIND</sequence>
<dbReference type="Pfam" id="PF04301">
    <property type="entry name" value="BioG"/>
    <property type="match status" value="1"/>
</dbReference>
<proteinExistence type="predicted"/>
<organism evidence="1 2">
    <name type="scientific">Succinivibrio faecicola</name>
    <dbReference type="NCBI Taxonomy" id="2820300"/>
    <lineage>
        <taxon>Bacteria</taxon>
        <taxon>Pseudomonadati</taxon>
        <taxon>Pseudomonadota</taxon>
        <taxon>Gammaproteobacteria</taxon>
        <taxon>Aeromonadales</taxon>
        <taxon>Succinivibrionaceae</taxon>
        <taxon>Succinivibrio</taxon>
    </lineage>
</organism>
<accession>A0ABS7DG86</accession>
<dbReference type="InterPro" id="IPR007398">
    <property type="entry name" value="BioG"/>
</dbReference>
<protein>
    <submittedName>
        <fullName evidence="1">DUF452 family protein</fullName>
    </submittedName>
</protein>
<dbReference type="Gene3D" id="3.40.50.1820">
    <property type="entry name" value="alpha/beta hydrolase"/>
    <property type="match status" value="1"/>
</dbReference>
<dbReference type="Proteomes" id="UP000731465">
    <property type="component" value="Unassembled WGS sequence"/>
</dbReference>
<dbReference type="EMBL" id="JAGFNY010000006">
    <property type="protein sequence ID" value="MBW7569885.1"/>
    <property type="molecule type" value="Genomic_DNA"/>
</dbReference>
<gene>
    <name evidence="1" type="ORF">J5V48_03150</name>
</gene>
<evidence type="ECO:0000313" key="1">
    <source>
        <dbReference type="EMBL" id="MBW7569885.1"/>
    </source>
</evidence>
<comment type="caution">
    <text evidence="1">The sequence shown here is derived from an EMBL/GenBank/DDBJ whole genome shotgun (WGS) entry which is preliminary data.</text>
</comment>
<name>A0ABS7DG86_9GAMM</name>
<evidence type="ECO:0000313" key="2">
    <source>
        <dbReference type="Proteomes" id="UP000731465"/>
    </source>
</evidence>
<reference evidence="1 2" key="1">
    <citation type="submission" date="2021-03" db="EMBL/GenBank/DDBJ databases">
        <title>Succinivibrio sp. nov. isolated from feces of cow.</title>
        <authorList>
            <person name="Choi J.-Y."/>
        </authorList>
    </citation>
    <scope>NUCLEOTIDE SEQUENCE [LARGE SCALE GENOMIC DNA]</scope>
    <source>
        <strain evidence="1 2">AGMB01872</strain>
    </source>
</reference>
<keyword evidence="2" id="KW-1185">Reference proteome</keyword>
<dbReference type="RefSeq" id="WP_219937026.1">
    <property type="nucleotide sequence ID" value="NZ_JAGFNY010000006.1"/>
</dbReference>